<organism evidence="2 3">
    <name type="scientific">Panaeolus cyanescens</name>
    <dbReference type="NCBI Taxonomy" id="181874"/>
    <lineage>
        <taxon>Eukaryota</taxon>
        <taxon>Fungi</taxon>
        <taxon>Dikarya</taxon>
        <taxon>Basidiomycota</taxon>
        <taxon>Agaricomycotina</taxon>
        <taxon>Agaricomycetes</taxon>
        <taxon>Agaricomycetidae</taxon>
        <taxon>Agaricales</taxon>
        <taxon>Agaricineae</taxon>
        <taxon>Galeropsidaceae</taxon>
        <taxon>Panaeolus</taxon>
    </lineage>
</organism>
<feature type="region of interest" description="Disordered" evidence="1">
    <location>
        <begin position="116"/>
        <end position="145"/>
    </location>
</feature>
<feature type="region of interest" description="Disordered" evidence="1">
    <location>
        <begin position="1"/>
        <end position="103"/>
    </location>
</feature>
<dbReference type="AlphaFoldDB" id="A0A409WNL9"/>
<feature type="compositionally biased region" description="Polar residues" evidence="1">
    <location>
        <begin position="1"/>
        <end position="12"/>
    </location>
</feature>
<reference evidence="2 3" key="1">
    <citation type="journal article" date="2018" name="Evol. Lett.">
        <title>Horizontal gene cluster transfer increased hallucinogenic mushroom diversity.</title>
        <authorList>
            <person name="Reynolds H.T."/>
            <person name="Vijayakumar V."/>
            <person name="Gluck-Thaler E."/>
            <person name="Korotkin H.B."/>
            <person name="Matheny P.B."/>
            <person name="Slot J.C."/>
        </authorList>
    </citation>
    <scope>NUCLEOTIDE SEQUENCE [LARGE SCALE GENOMIC DNA]</scope>
    <source>
        <strain evidence="2 3">2629</strain>
    </source>
</reference>
<sequence>MNTNNYLNISSSPNPPLATLSDTNLPGTAGSMVSPAGRMNLAPDSAIEADNMMEYNNNSDPRRSTGASPSQEESDSLEGKKTLDKIKANKESTHPRDPHFAQKAHQEFKNNLTTMGRRLAKRLVPTTQKKIQDERTKSKHYSTQE</sequence>
<accession>A0A409WNL9</accession>
<keyword evidence="3" id="KW-1185">Reference proteome</keyword>
<dbReference type="Proteomes" id="UP000284842">
    <property type="component" value="Unassembled WGS sequence"/>
</dbReference>
<feature type="compositionally biased region" description="Polar residues" evidence="1">
    <location>
        <begin position="54"/>
        <end position="71"/>
    </location>
</feature>
<evidence type="ECO:0000313" key="2">
    <source>
        <dbReference type="EMBL" id="PPQ80080.1"/>
    </source>
</evidence>
<dbReference type="EMBL" id="NHTK01005384">
    <property type="protein sequence ID" value="PPQ80080.1"/>
    <property type="molecule type" value="Genomic_DNA"/>
</dbReference>
<proteinExistence type="predicted"/>
<comment type="caution">
    <text evidence="2">The sequence shown here is derived from an EMBL/GenBank/DDBJ whole genome shotgun (WGS) entry which is preliminary data.</text>
</comment>
<gene>
    <name evidence="2" type="ORF">CVT24_006517</name>
</gene>
<feature type="compositionally biased region" description="Basic and acidic residues" evidence="1">
    <location>
        <begin position="77"/>
        <end position="103"/>
    </location>
</feature>
<evidence type="ECO:0000256" key="1">
    <source>
        <dbReference type="SAM" id="MobiDB-lite"/>
    </source>
</evidence>
<name>A0A409WNL9_9AGAR</name>
<dbReference type="InParanoid" id="A0A409WNL9"/>
<evidence type="ECO:0000313" key="3">
    <source>
        <dbReference type="Proteomes" id="UP000284842"/>
    </source>
</evidence>
<protein>
    <submittedName>
        <fullName evidence="2">Uncharacterized protein</fullName>
    </submittedName>
</protein>